<feature type="compositionally biased region" description="Basic and acidic residues" evidence="6">
    <location>
        <begin position="542"/>
        <end position="554"/>
    </location>
</feature>
<keyword evidence="8" id="KW-0436">Ligase</keyword>
<dbReference type="PANTHER" id="PTHR45700">
    <property type="entry name" value="UBIQUITIN-PROTEIN LIGASE E3C"/>
    <property type="match status" value="1"/>
</dbReference>
<accession>A0A9W7ZQ40</accession>
<evidence type="ECO:0000256" key="4">
    <source>
        <dbReference type="ARBA" id="ARBA00022786"/>
    </source>
</evidence>
<dbReference type="Proteomes" id="UP001150569">
    <property type="component" value="Unassembled WGS sequence"/>
</dbReference>
<proteinExistence type="predicted"/>
<dbReference type="Gene3D" id="3.30.2160.10">
    <property type="entry name" value="Hect, E3 ligase catalytic domain"/>
    <property type="match status" value="1"/>
</dbReference>
<evidence type="ECO:0000256" key="3">
    <source>
        <dbReference type="ARBA" id="ARBA00022679"/>
    </source>
</evidence>
<evidence type="ECO:0000256" key="6">
    <source>
        <dbReference type="SAM" id="MobiDB-lite"/>
    </source>
</evidence>
<dbReference type="GO" id="GO:0061630">
    <property type="term" value="F:ubiquitin protein ligase activity"/>
    <property type="evidence" value="ECO:0007669"/>
    <property type="project" value="UniProtKB-EC"/>
</dbReference>
<dbReference type="EMBL" id="JANBPT010001133">
    <property type="protein sequence ID" value="KAJ1909864.1"/>
    <property type="molecule type" value="Genomic_DNA"/>
</dbReference>
<dbReference type="SUPFAM" id="SSF56204">
    <property type="entry name" value="Hect, E3 ligase catalytic domain"/>
    <property type="match status" value="1"/>
</dbReference>
<comment type="catalytic activity">
    <reaction evidence="1">
        <text>S-ubiquitinyl-[E2 ubiquitin-conjugating enzyme]-L-cysteine + [acceptor protein]-L-lysine = [E2 ubiquitin-conjugating enzyme]-L-cysteine + N(6)-ubiquitinyl-[acceptor protein]-L-lysine.</text>
        <dbReference type="EC" id="2.3.2.26"/>
    </reaction>
</comment>
<dbReference type="GO" id="GO:0006511">
    <property type="term" value="P:ubiquitin-dependent protein catabolic process"/>
    <property type="evidence" value="ECO:0007669"/>
    <property type="project" value="TreeGrafter"/>
</dbReference>
<feature type="active site" description="Glycyl thioester intermediate" evidence="5">
    <location>
        <position position="947"/>
    </location>
</feature>
<comment type="caution">
    <text evidence="8">The sequence shown here is derived from an EMBL/GenBank/DDBJ whole genome shotgun (WGS) entry which is preliminary data.</text>
</comment>
<feature type="domain" description="HECT" evidence="7">
    <location>
        <begin position="645"/>
        <end position="979"/>
    </location>
</feature>
<sequence length="979" mass="108005">MFSFEGNFKAKRNINLGGARKEGKDVLLRRAQQERQARERERERNRAATTIQKYLATRSLISACIGEEANNVPETTLYRLFTSLAAAIDGRSDTSQSELYLEILGNLGELAGEGTATPGSALTRALADSLDSGVLQSLTFRLNEADDRAESDTFLLVCRVLDALVSGADTPAAYRAYARDVLAACILPRAPADSPERQTALPLSVLRNLTISDGAEWVATLSPVPAARLLANLVTLLPPALTHNPGDESNLLRYTTVLQCLLPRTPAPRTAVIREQPAESDTQSDSDSDGAPPLTPAKSGARSTLDTLGLPPTTRERLSARLATVYGPDHLRLFAPLLQGNPAGLLEFLATLMSAWPAVKDSVAHFMLYDRAFPLIRHLWQKLSVCPAWLEATAVHPLTLTVLRDPALATPWLMFYLLCEALSRYLLTASDDDVLDARIGHLVPAELASVGLHARNVAFALLWHESAMDPATTLTPFLSATALRDVTVKLVGQLHDLDGRHRFTPPDHWLVQPELDVAAIADRLAAYHFDQLAQAGVQAGAEGRDEGAVGEPDRWSSSAHHHHHHHRAGPPAAEAALRSRWAILTHLPFVVRFEHRVQVFRALVYHDQQVLGIDTHMPSAVRATIRRGHIFQDGFAQLHSLGAQLKRRIAISFVDQFGLEEAGVDGGGVFKEFFNLLAREAFDPDYGFFLYTADQLLYPNPHSYARQSAQLAYYTFLGRLLGKALYQGIVVEVGFAAFFLNKCLGRTNYLNDLASLDPELYQGLQTLRNYPGDVETDFSLNFAVSDQAFGRLRTVELIPGGADVAVTRANRVQYIYRMANYRLNVQMQQQCRAFFHGLADLIPATWLRLFGPHELQTLISGAAVPIDLVDLQAHTVYAGDYTADHPVIQSFWRVLRSFDETDKQRLLRFVTSCSRPPLLGFKEISPKPCVRSAGSESADRLPTASTCVNLLKLPPFPDDETMRTKLLYAIRAESGFDLS</sequence>
<evidence type="ECO:0000313" key="9">
    <source>
        <dbReference type="Proteomes" id="UP001150569"/>
    </source>
</evidence>
<dbReference type="GO" id="GO:0016874">
    <property type="term" value="F:ligase activity"/>
    <property type="evidence" value="ECO:0007669"/>
    <property type="project" value="UniProtKB-KW"/>
</dbReference>
<keyword evidence="4 5" id="KW-0833">Ubl conjugation pathway</keyword>
<evidence type="ECO:0000256" key="5">
    <source>
        <dbReference type="PROSITE-ProRule" id="PRU00104"/>
    </source>
</evidence>
<dbReference type="InterPro" id="IPR000569">
    <property type="entry name" value="HECT_dom"/>
</dbReference>
<dbReference type="InterPro" id="IPR035983">
    <property type="entry name" value="Hect_E3_ubiquitin_ligase"/>
</dbReference>
<keyword evidence="8" id="KW-0012">Acyltransferase</keyword>
<dbReference type="AlphaFoldDB" id="A0A9W7ZQ40"/>
<gene>
    <name evidence="8" type="primary">HUL5</name>
    <name evidence="8" type="ORF">IWQ60_010949</name>
</gene>
<dbReference type="EC" id="2.3.2.26" evidence="2"/>
<evidence type="ECO:0000256" key="1">
    <source>
        <dbReference type="ARBA" id="ARBA00000885"/>
    </source>
</evidence>
<dbReference type="FunFam" id="3.30.2160.10:FF:000002">
    <property type="entry name" value="Putative Ubiquitin-protein ligase E3C"/>
    <property type="match status" value="1"/>
</dbReference>
<dbReference type="FunFam" id="3.30.2410.10:FF:000011">
    <property type="entry name" value="Putative Ubiquitin-protein ligase E3C"/>
    <property type="match status" value="1"/>
</dbReference>
<keyword evidence="9" id="KW-1185">Reference proteome</keyword>
<name>A0A9W7ZQ40_9FUNG</name>
<feature type="region of interest" description="Disordered" evidence="6">
    <location>
        <begin position="274"/>
        <end position="312"/>
    </location>
</feature>
<evidence type="ECO:0000259" key="7">
    <source>
        <dbReference type="PROSITE" id="PS50237"/>
    </source>
</evidence>
<dbReference type="SMART" id="SM00119">
    <property type="entry name" value="HECTc"/>
    <property type="match status" value="1"/>
</dbReference>
<dbReference type="Pfam" id="PF00632">
    <property type="entry name" value="HECT"/>
    <property type="match status" value="1"/>
</dbReference>
<dbReference type="Gene3D" id="3.90.1750.10">
    <property type="entry name" value="Hect, E3 ligase catalytic domains"/>
    <property type="match status" value="1"/>
</dbReference>
<dbReference type="PANTHER" id="PTHR45700:SF2">
    <property type="entry name" value="UBIQUITIN-PROTEIN LIGASE E3C"/>
    <property type="match status" value="1"/>
</dbReference>
<dbReference type="InterPro" id="IPR044611">
    <property type="entry name" value="E3A/B/C-like"/>
</dbReference>
<dbReference type="CDD" id="cd00078">
    <property type="entry name" value="HECTc"/>
    <property type="match status" value="1"/>
</dbReference>
<dbReference type="GO" id="GO:0000209">
    <property type="term" value="P:protein polyubiquitination"/>
    <property type="evidence" value="ECO:0007669"/>
    <property type="project" value="InterPro"/>
</dbReference>
<feature type="compositionally biased region" description="Basic residues" evidence="6">
    <location>
        <begin position="559"/>
        <end position="568"/>
    </location>
</feature>
<dbReference type="PROSITE" id="PS50237">
    <property type="entry name" value="HECT"/>
    <property type="match status" value="1"/>
</dbReference>
<protein>
    <recommendedName>
        <fullName evidence="2">HECT-type E3 ubiquitin transferase</fullName>
        <ecNumber evidence="2">2.3.2.26</ecNumber>
    </recommendedName>
</protein>
<dbReference type="Gene3D" id="3.30.2410.10">
    <property type="entry name" value="Hect, E3 ligase catalytic domain"/>
    <property type="match status" value="1"/>
</dbReference>
<evidence type="ECO:0000313" key="8">
    <source>
        <dbReference type="EMBL" id="KAJ1909864.1"/>
    </source>
</evidence>
<keyword evidence="3 8" id="KW-0808">Transferase</keyword>
<reference evidence="8" key="1">
    <citation type="submission" date="2022-07" db="EMBL/GenBank/DDBJ databases">
        <title>Phylogenomic reconstructions and comparative analyses of Kickxellomycotina fungi.</title>
        <authorList>
            <person name="Reynolds N.K."/>
            <person name="Stajich J.E."/>
            <person name="Barry K."/>
            <person name="Grigoriev I.V."/>
            <person name="Crous P."/>
            <person name="Smith M.E."/>
        </authorList>
    </citation>
    <scope>NUCLEOTIDE SEQUENCE</scope>
    <source>
        <strain evidence="8">RSA 861</strain>
    </source>
</reference>
<feature type="region of interest" description="Disordered" evidence="6">
    <location>
        <begin position="540"/>
        <end position="571"/>
    </location>
</feature>
<dbReference type="OrthoDB" id="8068875at2759"/>
<organism evidence="8 9">
    <name type="scientific">Tieghemiomyces parasiticus</name>
    <dbReference type="NCBI Taxonomy" id="78921"/>
    <lineage>
        <taxon>Eukaryota</taxon>
        <taxon>Fungi</taxon>
        <taxon>Fungi incertae sedis</taxon>
        <taxon>Zoopagomycota</taxon>
        <taxon>Kickxellomycotina</taxon>
        <taxon>Dimargaritomycetes</taxon>
        <taxon>Dimargaritales</taxon>
        <taxon>Dimargaritaceae</taxon>
        <taxon>Tieghemiomyces</taxon>
    </lineage>
</organism>
<evidence type="ECO:0000256" key="2">
    <source>
        <dbReference type="ARBA" id="ARBA00012485"/>
    </source>
</evidence>